<keyword evidence="6" id="KW-0408">Iron</keyword>
<evidence type="ECO:0000256" key="5">
    <source>
        <dbReference type="ARBA" id="ARBA00023002"/>
    </source>
</evidence>
<evidence type="ECO:0000313" key="11">
    <source>
        <dbReference type="EMBL" id="SPD75430.1"/>
    </source>
</evidence>
<evidence type="ECO:0000256" key="8">
    <source>
        <dbReference type="ARBA" id="ARBA00049934"/>
    </source>
</evidence>
<sequence length="607" mass="65540">MKGWTGKILRIDLSNRTHKTDDLDANTAKMFIGGHGVATKILMDEMDPKVDPLSAENKLIFSIGPLTGTVAPLGSRYMITTKSPLTGLLGFGNSGGFFGPAMRNAGYDHIVFEGKSDKPVYVLISDEDIQFKDAGHLWGKDTYETEDIIRKETEDSGKRVRVSCIGPAGEKQALIAAVMNDKHRAAARCGIGAVMGSKNLKAVAVTGKRKEDVADSETLSSLSKTFRQKFKENPGVENFTEFGTSGVVNLLNEMGVLPTRNFQKSSFEEAANLSGETLKDKYLQKNKACFGCPVACGRGTKISEGKYEGEGEGPEYETVALLGSNLGNGNLAAVTKANYLCNQLGIDTISAGGTIACAMEMYEKGYLSKEDTGGIALEFGDGDLVVKLVEMIGSRTDFGDVLADGGFKLAERYGHPECFMGVHKMEIPGYEPRGAKGMGITYVTSTIGPSHCRGYTIPFEIMHTAGNLDPIEETGKGMISKSAQDMTCAWDATGLCLFATLALGIEDVISLMMAATGVGFGFFQFLGIGERIFNLQRMFNLKAGLRIEDEKLPERFYKEPLPDGPNAGAVLDLKTEMSVYYNLRGWNMNHIPSKGKLKALGLGNYVA</sequence>
<dbReference type="InterPro" id="IPR036021">
    <property type="entry name" value="Tungsten_al_ferr_oxy-like_C"/>
</dbReference>
<keyword evidence="7" id="KW-0411">Iron-sulfur</keyword>
<proteinExistence type="inferred from homology"/>
<dbReference type="EMBL" id="OJIN01000202">
    <property type="protein sequence ID" value="SPD75430.1"/>
    <property type="molecule type" value="Genomic_DNA"/>
</dbReference>
<evidence type="ECO:0000259" key="10">
    <source>
        <dbReference type="SMART" id="SM00790"/>
    </source>
</evidence>
<dbReference type="SMART" id="SM00790">
    <property type="entry name" value="AFOR_N"/>
    <property type="match status" value="1"/>
</dbReference>
<dbReference type="Gene3D" id="1.10.599.10">
    <property type="entry name" value="Aldehyde Ferredoxin Oxidoreductase Protein, subunit A, domain 3"/>
    <property type="match status" value="1"/>
</dbReference>
<evidence type="ECO:0000256" key="1">
    <source>
        <dbReference type="ARBA" id="ARBA00001966"/>
    </source>
</evidence>
<keyword evidence="9" id="KW-0472">Membrane</keyword>
<keyword evidence="5 11" id="KW-0560">Oxidoreductase</keyword>
<dbReference type="EC" id="1.2.7.5" evidence="11"/>
<feature type="transmembrane region" description="Helical" evidence="9">
    <location>
        <begin position="511"/>
        <end position="529"/>
    </location>
</feature>
<dbReference type="GO" id="GO:0009055">
    <property type="term" value="F:electron transfer activity"/>
    <property type="evidence" value="ECO:0007669"/>
    <property type="project" value="InterPro"/>
</dbReference>
<evidence type="ECO:0000256" key="3">
    <source>
        <dbReference type="ARBA" id="ARBA00022485"/>
    </source>
</evidence>
<keyword evidence="4" id="KW-0479">Metal-binding</keyword>
<comment type="cofactor">
    <cofactor evidence="8">
        <name>tungstopterin</name>
        <dbReference type="ChEBI" id="CHEBI:30402"/>
    </cofactor>
</comment>
<dbReference type="Pfam" id="PF02730">
    <property type="entry name" value="AFOR_N"/>
    <property type="match status" value="1"/>
</dbReference>
<dbReference type="PANTHER" id="PTHR30038">
    <property type="entry name" value="ALDEHYDE FERREDOXIN OXIDOREDUCTASE"/>
    <property type="match status" value="1"/>
</dbReference>
<dbReference type="GO" id="GO:0033726">
    <property type="term" value="F:aldehyde ferredoxin oxidoreductase activity"/>
    <property type="evidence" value="ECO:0007669"/>
    <property type="project" value="UniProtKB-EC"/>
</dbReference>
<evidence type="ECO:0000256" key="9">
    <source>
        <dbReference type="SAM" id="Phobius"/>
    </source>
</evidence>
<dbReference type="GO" id="GO:0051539">
    <property type="term" value="F:4 iron, 4 sulfur cluster binding"/>
    <property type="evidence" value="ECO:0007669"/>
    <property type="project" value="UniProtKB-KW"/>
</dbReference>
<name>A0A445N109_9BACT</name>
<dbReference type="GO" id="GO:0046872">
    <property type="term" value="F:metal ion binding"/>
    <property type="evidence" value="ECO:0007669"/>
    <property type="project" value="UniProtKB-KW"/>
</dbReference>
<dbReference type="Gene3D" id="1.10.569.10">
    <property type="entry name" value="Aldehyde Ferredoxin Oxidoreductase Protein, subunit A, domain 2"/>
    <property type="match status" value="1"/>
</dbReference>
<dbReference type="InterPro" id="IPR036503">
    <property type="entry name" value="Ald_Fedxn_OxRdtase_N_sf"/>
</dbReference>
<dbReference type="PANTHER" id="PTHR30038:SF0">
    <property type="entry name" value="TUNGSTEN-CONTAINING ALDEHYDE FERREDOXIN OXIDOREDUCTASE"/>
    <property type="match status" value="1"/>
</dbReference>
<keyword evidence="3" id="KW-0004">4Fe-4S</keyword>
<feature type="domain" description="Aldehyde ferredoxin oxidoreductase N-terminal" evidence="10">
    <location>
        <begin position="4"/>
        <end position="209"/>
    </location>
</feature>
<keyword evidence="9" id="KW-1133">Transmembrane helix</keyword>
<accession>A0A445N109</accession>
<comment type="cofactor">
    <cofactor evidence="1">
        <name>[4Fe-4S] cluster</name>
        <dbReference type="ChEBI" id="CHEBI:49883"/>
    </cofactor>
</comment>
<dbReference type="InterPro" id="IPR051919">
    <property type="entry name" value="W-dependent_AOR"/>
</dbReference>
<dbReference type="InterPro" id="IPR013985">
    <property type="entry name" value="Ald_Fedxn_OxRdtase_dom3"/>
</dbReference>
<dbReference type="InterPro" id="IPR001203">
    <property type="entry name" value="OxRdtase_Ald_Fedxn_C"/>
</dbReference>
<dbReference type="InterPro" id="IPR013983">
    <property type="entry name" value="Ald_Fedxn_OxRdtase_N"/>
</dbReference>
<dbReference type="SUPFAM" id="SSF48310">
    <property type="entry name" value="Aldehyde ferredoxin oxidoreductase, C-terminal domains"/>
    <property type="match status" value="1"/>
</dbReference>
<evidence type="ECO:0000256" key="4">
    <source>
        <dbReference type="ARBA" id="ARBA00022723"/>
    </source>
</evidence>
<evidence type="ECO:0000256" key="7">
    <source>
        <dbReference type="ARBA" id="ARBA00023014"/>
    </source>
</evidence>
<gene>
    <name evidence="11" type="primary">aor</name>
    <name evidence="11" type="ORF">PITCH_A590001</name>
</gene>
<protein>
    <submittedName>
        <fullName evidence="11">Tungsten-containing aldehyde ferredoxin oxidoreductase</fullName>
        <ecNumber evidence="11">1.2.7.5</ecNumber>
    </submittedName>
</protein>
<comment type="similarity">
    <text evidence="2">Belongs to the AOR/FOR family.</text>
</comment>
<evidence type="ECO:0000256" key="2">
    <source>
        <dbReference type="ARBA" id="ARBA00011032"/>
    </source>
</evidence>
<dbReference type="SUPFAM" id="SSF56228">
    <property type="entry name" value="Aldehyde ferredoxin oxidoreductase, N-terminal domain"/>
    <property type="match status" value="1"/>
</dbReference>
<dbReference type="InterPro" id="IPR013984">
    <property type="entry name" value="Ald_Fedxn_OxRdtase_dom2"/>
</dbReference>
<dbReference type="AlphaFoldDB" id="A0A445N109"/>
<dbReference type="Gene3D" id="3.60.9.10">
    <property type="entry name" value="Aldehyde ferredoxin oxidoreductase, N-terminal domain"/>
    <property type="match status" value="1"/>
</dbReference>
<dbReference type="Pfam" id="PF01314">
    <property type="entry name" value="AFOR_C"/>
    <property type="match status" value="1"/>
</dbReference>
<reference evidence="11" key="1">
    <citation type="submission" date="2018-01" db="EMBL/GenBank/DDBJ databases">
        <authorList>
            <person name="Regsiter A."/>
            <person name="William W."/>
        </authorList>
    </citation>
    <scope>NUCLEOTIDE SEQUENCE</scope>
    <source>
        <strain evidence="11">TRIP AH-1</strain>
    </source>
</reference>
<organism evidence="11">
    <name type="scientific">uncultured Desulfobacterium sp</name>
    <dbReference type="NCBI Taxonomy" id="201089"/>
    <lineage>
        <taxon>Bacteria</taxon>
        <taxon>Pseudomonadati</taxon>
        <taxon>Thermodesulfobacteriota</taxon>
        <taxon>Desulfobacteria</taxon>
        <taxon>Desulfobacterales</taxon>
        <taxon>Desulfobacteriaceae</taxon>
        <taxon>Desulfobacterium</taxon>
        <taxon>environmental samples</taxon>
    </lineage>
</organism>
<keyword evidence="9" id="KW-0812">Transmembrane</keyword>
<evidence type="ECO:0000256" key="6">
    <source>
        <dbReference type="ARBA" id="ARBA00023004"/>
    </source>
</evidence>